<accession>A0A427A899</accession>
<comment type="caution">
    <text evidence="2">The sequence shown here is derived from an EMBL/GenBank/DDBJ whole genome shotgun (WGS) entry which is preliminary data.</text>
</comment>
<dbReference type="AlphaFoldDB" id="A0A427A899"/>
<reference evidence="2 3" key="1">
    <citation type="journal article" date="2014" name="Agronomy (Basel)">
        <title>A Draft Genome Sequence for Ensete ventricosum, the Drought-Tolerant Tree Against Hunger.</title>
        <authorList>
            <person name="Harrison J."/>
            <person name="Moore K.A."/>
            <person name="Paszkiewicz K."/>
            <person name="Jones T."/>
            <person name="Grant M."/>
            <person name="Ambacheew D."/>
            <person name="Muzemil S."/>
            <person name="Studholme D.J."/>
        </authorList>
    </citation>
    <scope>NUCLEOTIDE SEQUENCE [LARGE SCALE GENOMIC DNA]</scope>
</reference>
<evidence type="ECO:0000313" key="2">
    <source>
        <dbReference type="EMBL" id="RRT72440.1"/>
    </source>
</evidence>
<feature type="region of interest" description="Disordered" evidence="1">
    <location>
        <begin position="58"/>
        <end position="92"/>
    </location>
</feature>
<dbReference type="EMBL" id="AMZH03003403">
    <property type="protein sequence ID" value="RRT72440.1"/>
    <property type="molecule type" value="Genomic_DNA"/>
</dbReference>
<gene>
    <name evidence="2" type="ORF">B296_00025308</name>
</gene>
<feature type="compositionally biased region" description="Basic residues" evidence="1">
    <location>
        <begin position="58"/>
        <end position="67"/>
    </location>
</feature>
<dbReference type="Proteomes" id="UP000287651">
    <property type="component" value="Unassembled WGS sequence"/>
</dbReference>
<proteinExistence type="predicted"/>
<sequence>MADAPAAKTDSGEVLIRTHLKETESANPHSLLKGNREIDFYTNQCKTSTILNLRRRRRSSSRLHLRNHSHEKSFPLPPARWLPLKEPKEAYH</sequence>
<name>A0A427A899_ENSVE</name>
<organism evidence="2 3">
    <name type="scientific">Ensete ventricosum</name>
    <name type="common">Abyssinian banana</name>
    <name type="synonym">Musa ensete</name>
    <dbReference type="NCBI Taxonomy" id="4639"/>
    <lineage>
        <taxon>Eukaryota</taxon>
        <taxon>Viridiplantae</taxon>
        <taxon>Streptophyta</taxon>
        <taxon>Embryophyta</taxon>
        <taxon>Tracheophyta</taxon>
        <taxon>Spermatophyta</taxon>
        <taxon>Magnoliopsida</taxon>
        <taxon>Liliopsida</taxon>
        <taxon>Zingiberales</taxon>
        <taxon>Musaceae</taxon>
        <taxon>Ensete</taxon>
    </lineage>
</organism>
<evidence type="ECO:0000256" key="1">
    <source>
        <dbReference type="SAM" id="MobiDB-lite"/>
    </source>
</evidence>
<evidence type="ECO:0000313" key="3">
    <source>
        <dbReference type="Proteomes" id="UP000287651"/>
    </source>
</evidence>
<feature type="compositionally biased region" description="Basic and acidic residues" evidence="1">
    <location>
        <begin position="83"/>
        <end position="92"/>
    </location>
</feature>
<protein>
    <submittedName>
        <fullName evidence="2">Uncharacterized protein</fullName>
    </submittedName>
</protein>